<dbReference type="InterPro" id="IPR048665">
    <property type="entry name" value="InhA-like_VEG"/>
</dbReference>
<dbReference type="SUPFAM" id="SSF55486">
    <property type="entry name" value="Metalloproteases ('zincins'), catalytic domain"/>
    <property type="match status" value="1"/>
</dbReference>
<dbReference type="Pfam" id="PF05547">
    <property type="entry name" value="Peptidase_M6"/>
    <property type="match status" value="1"/>
</dbReference>
<dbReference type="InterPro" id="IPR013783">
    <property type="entry name" value="Ig-like_fold"/>
</dbReference>
<feature type="transmembrane region" description="Helical" evidence="1">
    <location>
        <begin position="974"/>
        <end position="993"/>
    </location>
</feature>
<accession>A0ABR9FMB3</accession>
<dbReference type="NCBIfam" id="TIGR03296">
    <property type="entry name" value="M6dom_TIGR03296"/>
    <property type="match status" value="1"/>
</dbReference>
<reference evidence="3 4" key="1">
    <citation type="submission" date="2020-07" db="EMBL/GenBank/DDBJ databases">
        <title>Halophilic bacteria isolated from french cheeses.</title>
        <authorList>
            <person name="Kothe C.I."/>
            <person name="Farah-Kraiem B."/>
            <person name="Renault P."/>
            <person name="Dridi B."/>
        </authorList>
    </citation>
    <scope>NUCLEOTIDE SEQUENCE [LARGE SCALE GENOMIC DNA]</scope>
    <source>
        <strain evidence="3 4">FME14</strain>
    </source>
</reference>
<protein>
    <submittedName>
        <fullName evidence="3">Immune inhibitor A</fullName>
    </submittedName>
</protein>
<name>A0ABR9FMB3_9GAMM</name>
<dbReference type="SMART" id="SM00089">
    <property type="entry name" value="PKD"/>
    <property type="match status" value="3"/>
</dbReference>
<dbReference type="PANTHER" id="PTHR41775">
    <property type="entry name" value="SECRETED PROTEIN-RELATED"/>
    <property type="match status" value="1"/>
</dbReference>
<keyword evidence="1" id="KW-1133">Transmembrane helix</keyword>
<dbReference type="EMBL" id="RRZA01000029">
    <property type="protein sequence ID" value="MBE0457942.1"/>
    <property type="molecule type" value="Genomic_DNA"/>
</dbReference>
<dbReference type="Pfam" id="PF20774">
    <property type="entry name" value="InhA-like_VEG"/>
    <property type="match status" value="1"/>
</dbReference>
<gene>
    <name evidence="3" type="ORF">EI167_10870</name>
</gene>
<dbReference type="CDD" id="cd00146">
    <property type="entry name" value="PKD"/>
    <property type="match status" value="3"/>
</dbReference>
<keyword evidence="1" id="KW-0472">Membrane</keyword>
<keyword evidence="1" id="KW-0812">Transmembrane</keyword>
<evidence type="ECO:0000256" key="1">
    <source>
        <dbReference type="SAM" id="Phobius"/>
    </source>
</evidence>
<evidence type="ECO:0000313" key="4">
    <source>
        <dbReference type="Proteomes" id="UP000707245"/>
    </source>
</evidence>
<feature type="domain" description="PKD" evidence="2">
    <location>
        <begin position="831"/>
        <end position="888"/>
    </location>
</feature>
<feature type="domain" description="PKD" evidence="2">
    <location>
        <begin position="881"/>
        <end position="948"/>
    </location>
</feature>
<dbReference type="PROSITE" id="PS50093">
    <property type="entry name" value="PKD"/>
    <property type="match status" value="3"/>
</dbReference>
<dbReference type="Pfam" id="PF18911">
    <property type="entry name" value="PKD_4"/>
    <property type="match status" value="3"/>
</dbReference>
<feature type="domain" description="PKD" evidence="2">
    <location>
        <begin position="747"/>
        <end position="790"/>
    </location>
</feature>
<evidence type="ECO:0000313" key="3">
    <source>
        <dbReference type="EMBL" id="MBE0457942.1"/>
    </source>
</evidence>
<keyword evidence="4" id="KW-1185">Reference proteome</keyword>
<dbReference type="Gene3D" id="2.60.40.10">
    <property type="entry name" value="Immunoglobulins"/>
    <property type="match status" value="3"/>
</dbReference>
<dbReference type="InterPro" id="IPR020008">
    <property type="entry name" value="GlyGly_CTERM"/>
</dbReference>
<dbReference type="InterPro" id="IPR022409">
    <property type="entry name" value="PKD/Chitinase_dom"/>
</dbReference>
<dbReference type="InterPro" id="IPR000601">
    <property type="entry name" value="PKD_dom"/>
</dbReference>
<dbReference type="Pfam" id="PF20773">
    <property type="entry name" value="InhA-like_MAM"/>
    <property type="match status" value="1"/>
</dbReference>
<comment type="caution">
    <text evidence="3">The sequence shown here is derived from an EMBL/GenBank/DDBJ whole genome shotgun (WGS) entry which is preliminary data.</text>
</comment>
<dbReference type="SUPFAM" id="SSF49299">
    <property type="entry name" value="PKD domain"/>
    <property type="match status" value="3"/>
</dbReference>
<dbReference type="Proteomes" id="UP000707245">
    <property type="component" value="Unassembled WGS sequence"/>
</dbReference>
<dbReference type="InterPro" id="IPR035986">
    <property type="entry name" value="PKD_dom_sf"/>
</dbReference>
<evidence type="ECO:0000259" key="2">
    <source>
        <dbReference type="PROSITE" id="PS50093"/>
    </source>
</evidence>
<dbReference type="InterPro" id="IPR008757">
    <property type="entry name" value="Peptidase_M6-like_domain"/>
</dbReference>
<dbReference type="PANTHER" id="PTHR41775:SF1">
    <property type="entry name" value="PEPTIDASE M6-LIKE DOMAIN-CONTAINING PROTEIN"/>
    <property type="match status" value="1"/>
</dbReference>
<dbReference type="NCBIfam" id="TIGR03501">
    <property type="entry name" value="GlyGly_CTERM"/>
    <property type="match status" value="1"/>
</dbReference>
<sequence>MFLALILASLSQSTVAKPQSSSPTDIGIINKERILYWLDKRGQLDGQPDSHVVLTDYIGHGGTHLFHRPRTPAILNQQRVMQKRMASMSAQLPNAQKNTVKVLAILVDFPDLPHDENGLVAADTDMYYTDYNIDHYQQMLFATAGYTGPEQQTLQTAYQYYQQASGQSLSFTGKVYGWVRADNEAKTYGARQGENNDIDAPSLVHEAVEKAVAQFNINLADYDLTDLDDIDGDGITNEPDGIIDHVMIFHSSVGEEAGGGLLGTDAIWSHRFYVYDENNQPTAVAGSATRLFGYTINPIDAGIGVVVHEFGHDLGLPDEYDLTGSNLGEPVASWSVMSGGSWAGAPRGSQPVMFSPYALEYLQNRYQGNWLNQKSITLDEVATNKQQVLQHSSGTSTQLNQLKVTLPVALKPFYDAVEGRFQYHSGSGDNIANSMTFTIELPASLQPTYLDLTAYYSIEVDYDYVQVLVNSQPIASQYTETDNPFYGDIGPYITGSSSAKPGSQQPNNYLRHRFDLSDFAGQAITISFTYQTDIYTNYFGFVVDDLSISQGNTLVWHDNAEQPSSAQLAGFSRVGAYIYAKPQHYYLQLRSYFGIDSGLQVEQYSPGLLLWSANEAFTDNNVPEHLGEGMILVVDADQSSINRGSTNSPANTSIQLRDATFGLYEQRQGLGDQQLSGITEFDDRNDYSFAPQPASGVKLSPYGFNFSIVDQAVDNSSIELNLGYTPQSGITVVTNDLEANFEINGMTFTPTDSFNWQFGDGQSSEELSPSHKFADYGSYTVNFTRTNEQGQQFAEVTTFQLLEPLLIQKIETSVDKGNVTAQVTISGGQAPYSYRWQLGDGSTATGQNISHSYQHSGDYTINVTVTDANDAIQSFVTLVSAQVLFAAQAQYSANDLRVNFSSDVQGGFNNYAYSWNFGDGSVVSELANPSHTYTQAGSYTVTLTVSNTSPSGIEEILPPILLTVTVQKQAASSGSSGGSLFWLLLVLLPVSFLRRKIR</sequence>
<proteinExistence type="predicted"/>
<organism evidence="3 4">
    <name type="scientific">Pseudoalteromonas prydzensis</name>
    <dbReference type="NCBI Taxonomy" id="182141"/>
    <lineage>
        <taxon>Bacteria</taxon>
        <taxon>Pseudomonadati</taxon>
        <taxon>Pseudomonadota</taxon>
        <taxon>Gammaproteobacteria</taxon>
        <taxon>Alteromonadales</taxon>
        <taxon>Pseudoalteromonadaceae</taxon>
        <taxon>Pseudoalteromonas</taxon>
    </lineage>
</organism>